<dbReference type="EC" id="5.2.1.8" evidence="4"/>
<feature type="chain" id="PRO_5020873121" description="Peptidyl-prolyl cis-trans isomerase" evidence="4">
    <location>
        <begin position="23"/>
        <end position="196"/>
    </location>
</feature>
<dbReference type="InterPro" id="IPR002130">
    <property type="entry name" value="Cyclophilin-type_PPIase_dom"/>
</dbReference>
<proteinExistence type="inferred from homology"/>
<feature type="domain" description="PPIase cyclophilin-type" evidence="5">
    <location>
        <begin position="30"/>
        <end position="184"/>
    </location>
</feature>
<dbReference type="EMBL" id="NDXW01000001">
    <property type="protein sequence ID" value="RDH46676.1"/>
    <property type="molecule type" value="Genomic_DNA"/>
</dbReference>
<dbReference type="GO" id="GO:0006457">
    <property type="term" value="P:protein folding"/>
    <property type="evidence" value="ECO:0007669"/>
    <property type="project" value="InterPro"/>
</dbReference>
<accession>A0A4P9VU01</accession>
<dbReference type="PROSITE" id="PS50072">
    <property type="entry name" value="CSA_PPIASE_2"/>
    <property type="match status" value="1"/>
</dbReference>
<comment type="catalytic activity">
    <reaction evidence="4">
        <text>[protein]-peptidylproline (omega=180) = [protein]-peptidylproline (omega=0)</text>
        <dbReference type="Rhea" id="RHEA:16237"/>
        <dbReference type="Rhea" id="RHEA-COMP:10747"/>
        <dbReference type="Rhea" id="RHEA-COMP:10748"/>
        <dbReference type="ChEBI" id="CHEBI:83833"/>
        <dbReference type="ChEBI" id="CHEBI:83834"/>
        <dbReference type="EC" id="5.2.1.8"/>
    </reaction>
</comment>
<evidence type="ECO:0000256" key="3">
    <source>
        <dbReference type="ARBA" id="ARBA00023235"/>
    </source>
</evidence>
<comment type="function">
    <text evidence="4">PPIases accelerate the folding of proteins. It catalyzes the cis-trans isomerization of proline imidic peptide bonds in oligopeptides.</text>
</comment>
<evidence type="ECO:0000259" key="5">
    <source>
        <dbReference type="PROSITE" id="PS50072"/>
    </source>
</evidence>
<keyword evidence="2 4" id="KW-0697">Rotamase</keyword>
<keyword evidence="4" id="KW-0732">Signal</keyword>
<evidence type="ECO:0000256" key="2">
    <source>
        <dbReference type="ARBA" id="ARBA00023110"/>
    </source>
</evidence>
<keyword evidence="3 4" id="KW-0413">Isomerase</keyword>
<sequence length="196" mass="21514">MKLPGLYLLIAASLVFSSASWATTSHVRVETSIGNIELELYPEKAPITVKNFLSYIEQKFYNGTIFHRVIPGFMAQGGGFNTDMERKPTHTPIKNEAQNGLKNERGTIAMARLPAPDTATSQFFINVSNNAFLNHGARGAGYAVFGRVTQGMEVIDKIVNVPTHNINGMQNVPVKPIVIKQVTLVNTENKGAKKQQ</sequence>
<dbReference type="SUPFAM" id="SSF50891">
    <property type="entry name" value="Cyclophilin-like"/>
    <property type="match status" value="1"/>
</dbReference>
<dbReference type="InterPro" id="IPR020892">
    <property type="entry name" value="Cyclophilin-type_PPIase_CS"/>
</dbReference>
<evidence type="ECO:0000256" key="1">
    <source>
        <dbReference type="ARBA" id="ARBA00007365"/>
    </source>
</evidence>
<reference evidence="6 7" key="1">
    <citation type="submission" date="2017-04" db="EMBL/GenBank/DDBJ databases">
        <title>Draft genome sequence of Zooshikella ganghwensis VG4 isolated from Red Sea sediments.</title>
        <authorList>
            <person name="Rehman Z."/>
            <person name="Alam I."/>
            <person name="Kamau A."/>
            <person name="Bajic V."/>
            <person name="Leiknes T."/>
        </authorList>
    </citation>
    <scope>NUCLEOTIDE SEQUENCE [LARGE SCALE GENOMIC DNA]</scope>
    <source>
        <strain evidence="6 7">VG4</strain>
    </source>
</reference>
<feature type="signal peptide" evidence="4">
    <location>
        <begin position="1"/>
        <end position="22"/>
    </location>
</feature>
<dbReference type="Gene3D" id="2.40.100.10">
    <property type="entry name" value="Cyclophilin-like"/>
    <property type="match status" value="1"/>
</dbReference>
<keyword evidence="7" id="KW-1185">Reference proteome</keyword>
<dbReference type="Pfam" id="PF00160">
    <property type="entry name" value="Pro_isomerase"/>
    <property type="match status" value="1"/>
</dbReference>
<evidence type="ECO:0000256" key="4">
    <source>
        <dbReference type="RuleBase" id="RU363019"/>
    </source>
</evidence>
<protein>
    <recommendedName>
        <fullName evidence="4">Peptidyl-prolyl cis-trans isomerase</fullName>
        <shortName evidence="4">PPIase</shortName>
        <ecNumber evidence="4">5.2.1.8</ecNumber>
    </recommendedName>
</protein>
<organism evidence="6 7">
    <name type="scientific">Zooshikella ganghwensis</name>
    <dbReference type="NCBI Taxonomy" id="202772"/>
    <lineage>
        <taxon>Bacteria</taxon>
        <taxon>Pseudomonadati</taxon>
        <taxon>Pseudomonadota</taxon>
        <taxon>Gammaproteobacteria</taxon>
        <taxon>Oceanospirillales</taxon>
        <taxon>Zooshikellaceae</taxon>
        <taxon>Zooshikella</taxon>
    </lineage>
</organism>
<dbReference type="PROSITE" id="PS00170">
    <property type="entry name" value="CSA_PPIASE_1"/>
    <property type="match status" value="1"/>
</dbReference>
<dbReference type="Proteomes" id="UP000257039">
    <property type="component" value="Unassembled WGS sequence"/>
</dbReference>
<dbReference type="PANTHER" id="PTHR43246">
    <property type="entry name" value="PEPTIDYL-PROLYL CIS-TRANS ISOMERASE CYP38, CHLOROPLASTIC"/>
    <property type="match status" value="1"/>
</dbReference>
<dbReference type="InterPro" id="IPR029000">
    <property type="entry name" value="Cyclophilin-like_dom_sf"/>
</dbReference>
<dbReference type="CDD" id="cd01920">
    <property type="entry name" value="cyclophilin_EcCYP_like"/>
    <property type="match status" value="1"/>
</dbReference>
<dbReference type="GO" id="GO:0003755">
    <property type="term" value="F:peptidyl-prolyl cis-trans isomerase activity"/>
    <property type="evidence" value="ECO:0007669"/>
    <property type="project" value="UniProtKB-UniRule"/>
</dbReference>
<name>A0A4P9VU01_9GAMM</name>
<dbReference type="InterPro" id="IPR044665">
    <property type="entry name" value="E_coli_cyclophilin_A-like"/>
</dbReference>
<dbReference type="PRINTS" id="PR00153">
    <property type="entry name" value="CSAPPISMRASE"/>
</dbReference>
<comment type="similarity">
    <text evidence="1 4">Belongs to the cyclophilin-type PPIase family.</text>
</comment>
<evidence type="ECO:0000313" key="6">
    <source>
        <dbReference type="EMBL" id="RDH46676.1"/>
    </source>
</evidence>
<evidence type="ECO:0000313" key="7">
    <source>
        <dbReference type="Proteomes" id="UP000257039"/>
    </source>
</evidence>
<comment type="caution">
    <text evidence="6">The sequence shown here is derived from an EMBL/GenBank/DDBJ whole genome shotgun (WGS) entry which is preliminary data.</text>
</comment>
<gene>
    <name evidence="6" type="ORF">B9G39_07320</name>
</gene>
<dbReference type="AlphaFoldDB" id="A0A4P9VU01"/>